<evidence type="ECO:0000313" key="3">
    <source>
        <dbReference type="Proteomes" id="UP000255529"/>
    </source>
</evidence>
<evidence type="ECO:0000313" key="2">
    <source>
        <dbReference type="EMBL" id="SUI89378.1"/>
    </source>
</evidence>
<organism evidence="2 3">
    <name type="scientific">Serratia quinivorans</name>
    <dbReference type="NCBI Taxonomy" id="137545"/>
    <lineage>
        <taxon>Bacteria</taxon>
        <taxon>Pseudomonadati</taxon>
        <taxon>Pseudomonadota</taxon>
        <taxon>Gammaproteobacteria</taxon>
        <taxon>Enterobacterales</taxon>
        <taxon>Yersiniaceae</taxon>
        <taxon>Serratia</taxon>
    </lineage>
</organism>
<sequence length="112" mass="12033">MAAMVLLTDEAPMSLFDLAALASDLPEAWRSSVLGHVGPANIKVLRMDPRTIDDEVHDYHEGLLVIAGQLRLEVKGEEITINAGQLYQATAGVPHRVLAGSHGTLVIVDLPE</sequence>
<feature type="domain" description="Cupin type-2" evidence="1">
    <location>
        <begin position="51"/>
        <end position="109"/>
    </location>
</feature>
<accession>A0A380AZ73</accession>
<protein>
    <submittedName>
        <fullName evidence="2">Cupin domain</fullName>
    </submittedName>
</protein>
<name>A0A380AZ73_9GAMM</name>
<dbReference type="InterPro" id="IPR011051">
    <property type="entry name" value="RmlC_Cupin_sf"/>
</dbReference>
<evidence type="ECO:0000259" key="1">
    <source>
        <dbReference type="Pfam" id="PF07883"/>
    </source>
</evidence>
<dbReference type="Proteomes" id="UP000255529">
    <property type="component" value="Unassembled WGS sequence"/>
</dbReference>
<dbReference type="SUPFAM" id="SSF51182">
    <property type="entry name" value="RmlC-like cupins"/>
    <property type="match status" value="1"/>
</dbReference>
<dbReference type="InterPro" id="IPR014710">
    <property type="entry name" value="RmlC-like_jellyroll"/>
</dbReference>
<dbReference type="InterPro" id="IPR013096">
    <property type="entry name" value="Cupin_2"/>
</dbReference>
<dbReference type="AlphaFoldDB" id="A0A380AZ73"/>
<gene>
    <name evidence="2" type="ORF">NCTC11544_05197</name>
</gene>
<reference evidence="2 3" key="1">
    <citation type="submission" date="2018-06" db="EMBL/GenBank/DDBJ databases">
        <authorList>
            <consortium name="Pathogen Informatics"/>
            <person name="Doyle S."/>
        </authorList>
    </citation>
    <scope>NUCLEOTIDE SEQUENCE [LARGE SCALE GENOMIC DNA]</scope>
    <source>
        <strain evidence="2 3">NCTC11544</strain>
    </source>
</reference>
<dbReference type="EMBL" id="UGYN01000002">
    <property type="protein sequence ID" value="SUI89378.1"/>
    <property type="molecule type" value="Genomic_DNA"/>
</dbReference>
<dbReference type="Gene3D" id="2.60.120.10">
    <property type="entry name" value="Jelly Rolls"/>
    <property type="match status" value="1"/>
</dbReference>
<proteinExistence type="predicted"/>
<dbReference type="Pfam" id="PF07883">
    <property type="entry name" value="Cupin_2"/>
    <property type="match status" value="1"/>
</dbReference>